<dbReference type="PROSITE" id="PS51007">
    <property type="entry name" value="CYTC"/>
    <property type="match status" value="1"/>
</dbReference>
<evidence type="ECO:0000259" key="5">
    <source>
        <dbReference type="PROSITE" id="PS51007"/>
    </source>
</evidence>
<keyword evidence="2 4" id="KW-0479">Metal-binding</keyword>
<dbReference type="GO" id="GO:0046872">
    <property type="term" value="F:metal ion binding"/>
    <property type="evidence" value="ECO:0007669"/>
    <property type="project" value="UniProtKB-KW"/>
</dbReference>
<dbReference type="GO" id="GO:0020037">
    <property type="term" value="F:heme binding"/>
    <property type="evidence" value="ECO:0007669"/>
    <property type="project" value="InterPro"/>
</dbReference>
<comment type="caution">
    <text evidence="6">The sequence shown here is derived from an EMBL/GenBank/DDBJ whole genome shotgun (WGS) entry which is preliminary data.</text>
</comment>
<dbReference type="PANTHER" id="PTHR19328">
    <property type="entry name" value="HEDGEHOG-INTERACTING PROTEIN"/>
    <property type="match status" value="1"/>
</dbReference>
<dbReference type="EMBL" id="JAENIK010000004">
    <property type="protein sequence ID" value="MBK1814542.1"/>
    <property type="molecule type" value="Genomic_DNA"/>
</dbReference>
<name>A0A934R0L5_9BACT</name>
<dbReference type="InterPro" id="IPR012938">
    <property type="entry name" value="Glc/Sorbosone_DH"/>
</dbReference>
<evidence type="ECO:0000313" key="7">
    <source>
        <dbReference type="Proteomes" id="UP000600139"/>
    </source>
</evidence>
<dbReference type="InterPro" id="IPR009056">
    <property type="entry name" value="Cyt_c-like_dom"/>
</dbReference>
<gene>
    <name evidence="6" type="ORF">JIN84_02885</name>
</gene>
<keyword evidence="3 4" id="KW-0408">Iron</keyword>
<accession>A0A934R0L5</accession>
<dbReference type="Proteomes" id="UP000600139">
    <property type="component" value="Unassembled WGS sequence"/>
</dbReference>
<organism evidence="6 7">
    <name type="scientific">Luteolibacter yonseiensis</name>
    <dbReference type="NCBI Taxonomy" id="1144680"/>
    <lineage>
        <taxon>Bacteria</taxon>
        <taxon>Pseudomonadati</taxon>
        <taxon>Verrucomicrobiota</taxon>
        <taxon>Verrucomicrobiia</taxon>
        <taxon>Verrucomicrobiales</taxon>
        <taxon>Verrucomicrobiaceae</taxon>
        <taxon>Luteolibacter</taxon>
    </lineage>
</organism>
<evidence type="ECO:0000313" key="6">
    <source>
        <dbReference type="EMBL" id="MBK1814542.1"/>
    </source>
</evidence>
<dbReference type="Pfam" id="PF07995">
    <property type="entry name" value="GSDH"/>
    <property type="match status" value="1"/>
</dbReference>
<dbReference type="SUPFAM" id="SSF46626">
    <property type="entry name" value="Cytochrome c"/>
    <property type="match status" value="1"/>
</dbReference>
<keyword evidence="7" id="KW-1185">Reference proteome</keyword>
<reference evidence="6" key="1">
    <citation type="submission" date="2021-01" db="EMBL/GenBank/DDBJ databases">
        <title>Modified the classification status of verrucomicrobia.</title>
        <authorList>
            <person name="Feng X."/>
        </authorList>
    </citation>
    <scope>NUCLEOTIDE SEQUENCE</scope>
    <source>
        <strain evidence="6">JCM 18052</strain>
    </source>
</reference>
<dbReference type="GO" id="GO:0009055">
    <property type="term" value="F:electron transfer activity"/>
    <property type="evidence" value="ECO:0007669"/>
    <property type="project" value="InterPro"/>
</dbReference>
<dbReference type="AlphaFoldDB" id="A0A934R0L5"/>
<dbReference type="InterPro" id="IPR013427">
    <property type="entry name" value="Haem-bd_dom_put"/>
</dbReference>
<dbReference type="PANTHER" id="PTHR19328:SF75">
    <property type="entry name" value="ALDOSE SUGAR DEHYDROGENASE YLII"/>
    <property type="match status" value="1"/>
</dbReference>
<dbReference type="Gene3D" id="2.60.120.260">
    <property type="entry name" value="Galactose-binding domain-like"/>
    <property type="match status" value="1"/>
</dbReference>
<dbReference type="InterPro" id="IPR008979">
    <property type="entry name" value="Galactose-bd-like_sf"/>
</dbReference>
<dbReference type="SUPFAM" id="SSF50952">
    <property type="entry name" value="Soluble quinoprotein glucose dehydrogenase"/>
    <property type="match status" value="1"/>
</dbReference>
<dbReference type="Gene3D" id="1.10.760.10">
    <property type="entry name" value="Cytochrome c-like domain"/>
    <property type="match status" value="1"/>
</dbReference>
<evidence type="ECO:0000256" key="4">
    <source>
        <dbReference type="PROSITE-ProRule" id="PRU00433"/>
    </source>
</evidence>
<keyword evidence="1 4" id="KW-0349">Heme</keyword>
<dbReference type="SUPFAM" id="SSF49785">
    <property type="entry name" value="Galactose-binding domain-like"/>
    <property type="match status" value="1"/>
</dbReference>
<evidence type="ECO:0000256" key="2">
    <source>
        <dbReference type="ARBA" id="ARBA00022723"/>
    </source>
</evidence>
<dbReference type="InterPro" id="IPR011041">
    <property type="entry name" value="Quinoprot_gluc/sorb_DH_b-prop"/>
</dbReference>
<dbReference type="InterPro" id="IPR011042">
    <property type="entry name" value="6-blade_b-propeller_TolB-like"/>
</dbReference>
<dbReference type="NCBIfam" id="TIGR02603">
    <property type="entry name" value="CxxCH_TIGR02603"/>
    <property type="match status" value="1"/>
</dbReference>
<dbReference type="Gene3D" id="2.120.10.30">
    <property type="entry name" value="TolB, C-terminal domain"/>
    <property type="match status" value="1"/>
</dbReference>
<dbReference type="RefSeq" id="WP_200349502.1">
    <property type="nucleotide sequence ID" value="NZ_BAABHZ010000010.1"/>
</dbReference>
<protein>
    <submittedName>
        <fullName evidence="6">PQQ-dependent sugar dehydrogenase</fullName>
    </submittedName>
</protein>
<dbReference type="InterPro" id="IPR036909">
    <property type="entry name" value="Cyt_c-like_dom_sf"/>
</dbReference>
<evidence type="ECO:0000256" key="1">
    <source>
        <dbReference type="ARBA" id="ARBA00022617"/>
    </source>
</evidence>
<feature type="domain" description="Cytochrome c" evidence="5">
    <location>
        <begin position="49"/>
        <end position="184"/>
    </location>
</feature>
<evidence type="ECO:0000256" key="3">
    <source>
        <dbReference type="ARBA" id="ARBA00023004"/>
    </source>
</evidence>
<proteinExistence type="predicted"/>
<sequence>MPARHVPWSTLFTVVAFMGLIPGPMTALAIEEETPADDVFRESAISHDGDASQGRILFTSMACSQCHSLDGSGGKVGPDLSAIGDKFEKRDLIRAVMEPSSSIAIGYDTTIVTRKDGTVAAGVIKQATDDWVELMSADSSRVRIGNADIARRETAPTSLMPENLHRAGKPEDFTNLVAYLRSLHQNMAGARPEDIPKAGSPAKLEVFFDDAIGFREPVWFGEVPGRANAYVVLEHHGKSFIVEKNAGADVWKPFLDLSGVVRAGGATGLLGMAFHPKFPEDLRYFLKYQIVENGRISTLVMERRFSKDLSGDSGEPARQLIKIPAVTQDHNGGCLAFGPDGYLYFGMGDTGPQDDPQGHGQDMSLLLGKMMRIDIDHQDTGLPYAIPRDNPFRDVEGVRPEIWASGFREPWRFSWDSKTGDLWVGDVGQNRFEEVGIVRAGENHGWNVMEGFNPFSERYKKQGIELTQPVWSYSHRLGNSVTGGYVYRGKKAPAMEGWYIFADHESRRIWALTQKDRKLEKIVEIGQAPARAVSLSQTKDGELYLVGFTSGKIYHLDLGTVDPTPLEVRVLAATAENAPITSRFVTNSPQGDWAAAGYDDLSWTEAPGGFGSPGTPGGVIRTEWRTSDIWLRREFTLPESFKPDEKSQFTLKIHHDEDARVYLNGVEVADLPRWTQGYTEIPLSKEILRTLHPGRNIMAIHCHQNTGGQYIDAGLLEHVAPGDKKAHP</sequence>